<reference evidence="4 5" key="1">
    <citation type="submission" date="2019-06" db="EMBL/GenBank/DDBJ databases">
        <title>Amycolatopsis alkalitolerans sp. nov., isolated from Gastrodia elata Blume.</title>
        <authorList>
            <person name="Narsing Rao M.P."/>
            <person name="Li W.J."/>
        </authorList>
    </citation>
    <scope>NUCLEOTIDE SEQUENCE [LARGE SCALE GENOMIC DNA]</scope>
    <source>
        <strain evidence="4 5">SYSUP0005</strain>
    </source>
</reference>
<dbReference type="AlphaFoldDB" id="A0A5C4M6U3"/>
<name>A0A5C4M6U3_9PSEU</name>
<evidence type="ECO:0000313" key="4">
    <source>
        <dbReference type="EMBL" id="TNC28964.1"/>
    </source>
</evidence>
<dbReference type="PANTHER" id="PTHR37042:SF4">
    <property type="entry name" value="OUTER MEMBRANE PROTEIN RV1973"/>
    <property type="match status" value="1"/>
</dbReference>
<dbReference type="OrthoDB" id="3638080at2"/>
<protein>
    <recommendedName>
        <fullName evidence="6">Mce-associated membrane protein</fullName>
    </recommendedName>
</protein>
<dbReference type="GO" id="GO:0016020">
    <property type="term" value="C:membrane"/>
    <property type="evidence" value="ECO:0007669"/>
    <property type="project" value="UniProtKB-SubCell"/>
</dbReference>
<gene>
    <name evidence="4" type="ORF">FG385_02275</name>
</gene>
<keyword evidence="2 3" id="KW-0472">Membrane</keyword>
<organism evidence="4 5">
    <name type="scientific">Amycolatopsis alkalitolerans</name>
    <dbReference type="NCBI Taxonomy" id="2547244"/>
    <lineage>
        <taxon>Bacteria</taxon>
        <taxon>Bacillati</taxon>
        <taxon>Actinomycetota</taxon>
        <taxon>Actinomycetes</taxon>
        <taxon>Pseudonocardiales</taxon>
        <taxon>Pseudonocardiaceae</taxon>
        <taxon>Amycolatopsis</taxon>
    </lineage>
</organism>
<dbReference type="PANTHER" id="PTHR37042">
    <property type="entry name" value="OUTER MEMBRANE PROTEIN RV1973"/>
    <property type="match status" value="1"/>
</dbReference>
<evidence type="ECO:0008006" key="6">
    <source>
        <dbReference type="Google" id="ProtNLM"/>
    </source>
</evidence>
<accession>A0A5C4M6U3</accession>
<feature type="transmembrane region" description="Helical" evidence="3">
    <location>
        <begin position="7"/>
        <end position="28"/>
    </location>
</feature>
<evidence type="ECO:0000256" key="2">
    <source>
        <dbReference type="ARBA" id="ARBA00023136"/>
    </source>
</evidence>
<sequence>MKSREMVAMGALAAVSVLVAAWFGWSWWNAAHDDAATRAQERDAVLSAADDALTALNTIDYHDPDPSVDRWVDLTTGQLGKTLSGDRQLQLDRATQSKTVASARVNQSAVAELDPAAGTARVLAVLDVQLSTNGSPSAPSRTRLNATLARTDRGWKVDSVQAAS</sequence>
<dbReference type="RefSeq" id="WP_139094909.1">
    <property type="nucleotide sequence ID" value="NZ_VDFW01000002.1"/>
</dbReference>
<keyword evidence="3" id="KW-0812">Transmembrane</keyword>
<keyword evidence="5" id="KW-1185">Reference proteome</keyword>
<dbReference type="Proteomes" id="UP000305546">
    <property type="component" value="Unassembled WGS sequence"/>
</dbReference>
<comment type="subcellular location">
    <subcellularLocation>
        <location evidence="1">Membrane</location>
    </subcellularLocation>
</comment>
<proteinExistence type="predicted"/>
<dbReference type="EMBL" id="VDFW01000002">
    <property type="protein sequence ID" value="TNC28964.1"/>
    <property type="molecule type" value="Genomic_DNA"/>
</dbReference>
<evidence type="ECO:0000256" key="1">
    <source>
        <dbReference type="ARBA" id="ARBA00004370"/>
    </source>
</evidence>
<keyword evidence="3" id="KW-1133">Transmembrane helix</keyword>
<comment type="caution">
    <text evidence="4">The sequence shown here is derived from an EMBL/GenBank/DDBJ whole genome shotgun (WGS) entry which is preliminary data.</text>
</comment>
<evidence type="ECO:0000313" key="5">
    <source>
        <dbReference type="Proteomes" id="UP000305546"/>
    </source>
</evidence>
<evidence type="ECO:0000256" key="3">
    <source>
        <dbReference type="SAM" id="Phobius"/>
    </source>
</evidence>